<feature type="binding site" evidence="8">
    <location>
        <position position="132"/>
    </location>
    <ligand>
        <name>Zn(2+)</name>
        <dbReference type="ChEBI" id="CHEBI:29105"/>
    </ligand>
</feature>
<dbReference type="GO" id="GO:0005975">
    <property type="term" value="P:carbohydrate metabolic process"/>
    <property type="evidence" value="ECO:0007669"/>
    <property type="project" value="InterPro"/>
</dbReference>
<evidence type="ECO:0000256" key="4">
    <source>
        <dbReference type="ARBA" id="ARBA00022723"/>
    </source>
</evidence>
<feature type="binding site" evidence="8">
    <location>
        <position position="97"/>
    </location>
    <ligand>
        <name>Zn(2+)</name>
        <dbReference type="ChEBI" id="CHEBI:29105"/>
    </ligand>
</feature>
<dbReference type="PANTHER" id="PTHR10309:SF0">
    <property type="entry name" value="MANNOSE-6-PHOSPHATE ISOMERASE"/>
    <property type="match status" value="1"/>
</dbReference>
<comment type="similarity">
    <text evidence="2">Belongs to the mannose-6-phosphate isomerase type 1 family.</text>
</comment>
<dbReference type="SUPFAM" id="SSF51182">
    <property type="entry name" value="RmlC-like cupins"/>
    <property type="match status" value="1"/>
</dbReference>
<dbReference type="AlphaFoldDB" id="A0A8H2K9U0"/>
<keyword evidence="5 8" id="KW-0862">Zinc</keyword>
<comment type="cofactor">
    <cofactor evidence="8">
        <name>Zn(2+)</name>
        <dbReference type="ChEBI" id="CHEBI:29105"/>
    </cofactor>
    <text evidence="8">Binds 1 zinc ion per subunit.</text>
</comment>
<protein>
    <recommendedName>
        <fullName evidence="3">mannose-6-phosphate isomerase</fullName>
        <ecNumber evidence="3">5.3.1.8</ecNumber>
    </recommendedName>
</protein>
<evidence type="ECO:0000256" key="5">
    <source>
        <dbReference type="ARBA" id="ARBA00022833"/>
    </source>
</evidence>
<comment type="catalytic activity">
    <reaction evidence="1">
        <text>D-mannose 6-phosphate = D-fructose 6-phosphate</text>
        <dbReference type="Rhea" id="RHEA:12356"/>
        <dbReference type="ChEBI" id="CHEBI:58735"/>
        <dbReference type="ChEBI" id="CHEBI:61527"/>
        <dbReference type="EC" id="5.3.1.8"/>
    </reaction>
</comment>
<feature type="active site" evidence="7">
    <location>
        <position position="280"/>
    </location>
</feature>
<dbReference type="GO" id="GO:0008270">
    <property type="term" value="F:zinc ion binding"/>
    <property type="evidence" value="ECO:0007669"/>
    <property type="project" value="InterPro"/>
</dbReference>
<evidence type="ECO:0000313" key="10">
    <source>
        <dbReference type="EMBL" id="TQO20777.1"/>
    </source>
</evidence>
<feature type="binding site" evidence="8">
    <location>
        <position position="95"/>
    </location>
    <ligand>
        <name>Zn(2+)</name>
        <dbReference type="ChEBI" id="CHEBI:29105"/>
    </ligand>
</feature>
<keyword evidence="4 8" id="KW-0479">Metal-binding</keyword>
<dbReference type="PIRSF" id="PIRSF001480">
    <property type="entry name" value="Mannose-6-phosphate_isomerase"/>
    <property type="match status" value="1"/>
</dbReference>
<dbReference type="InterPro" id="IPR001250">
    <property type="entry name" value="Man6P_Isoase-1"/>
</dbReference>
<dbReference type="Gene3D" id="2.60.120.10">
    <property type="entry name" value="Jelly Rolls"/>
    <property type="match status" value="2"/>
</dbReference>
<dbReference type="InterPro" id="IPR011051">
    <property type="entry name" value="RmlC_Cupin_sf"/>
</dbReference>
<dbReference type="NCBIfam" id="TIGR00218">
    <property type="entry name" value="manA"/>
    <property type="match status" value="1"/>
</dbReference>
<evidence type="ECO:0000259" key="9">
    <source>
        <dbReference type="Pfam" id="PF20511"/>
    </source>
</evidence>
<accession>A0A8H2K9U0</accession>
<dbReference type="GO" id="GO:0004476">
    <property type="term" value="F:mannose-6-phosphate isomerase activity"/>
    <property type="evidence" value="ECO:0007669"/>
    <property type="project" value="UniProtKB-EC"/>
</dbReference>
<dbReference type="RefSeq" id="WP_141991042.1">
    <property type="nucleotide sequence ID" value="NZ_VFRA01000001.1"/>
</dbReference>
<dbReference type="GO" id="GO:0009298">
    <property type="term" value="P:GDP-mannose biosynthetic process"/>
    <property type="evidence" value="ECO:0007669"/>
    <property type="project" value="InterPro"/>
</dbReference>
<dbReference type="GO" id="GO:0005829">
    <property type="term" value="C:cytosol"/>
    <property type="evidence" value="ECO:0007669"/>
    <property type="project" value="TreeGrafter"/>
</dbReference>
<dbReference type="Gene3D" id="1.10.441.10">
    <property type="entry name" value="Phosphomannose Isomerase, domain 2"/>
    <property type="match status" value="1"/>
</dbReference>
<dbReference type="Pfam" id="PF20511">
    <property type="entry name" value="PMI_typeI_cat"/>
    <property type="match status" value="1"/>
</dbReference>
<feature type="binding site" evidence="8">
    <location>
        <position position="261"/>
    </location>
    <ligand>
        <name>Zn(2+)</name>
        <dbReference type="ChEBI" id="CHEBI:29105"/>
    </ligand>
</feature>
<evidence type="ECO:0000256" key="3">
    <source>
        <dbReference type="ARBA" id="ARBA00011956"/>
    </source>
</evidence>
<sequence length="392" mass="40882">MFVGITNTPRDYAWGSAGEISALLGSEPTGKPEAELWLGAHGGSPSMIIDPTQVDGAQDLAELVARDGATILGDGVTHLPFLLKVLAAGAPLSLQAHPTPEQAAEGFARENAAGVQLTASNRNYKDASAKPELIVAVSDAFEALCGFRAMADTRASIERLAELDAASTNPQPALFTEWLAFARDDSDLRALFEWLISAERPVPELVERVTALAAAAGEEFALVRTLAGHYAGDPGVLIALMLNHVTLTKGQALFLPAGNIHAYLRGLGIELMASSDNVLRGGLTPKHVDVPELLSVLDFSASPVPYLTPKVLSDTATVFLPPVRDFQLLVVTGAGSATLLGAAIAICTAGSFTMRGQTASTSIHRGEASFVTASEGTISIDGSGTLYLATVQ</sequence>
<dbReference type="PANTHER" id="PTHR10309">
    <property type="entry name" value="MANNOSE-6-PHOSPHATE ISOMERASE"/>
    <property type="match status" value="1"/>
</dbReference>
<dbReference type="EMBL" id="VFRA01000001">
    <property type="protein sequence ID" value="TQO20777.1"/>
    <property type="molecule type" value="Genomic_DNA"/>
</dbReference>
<dbReference type="OrthoDB" id="9792649at2"/>
<evidence type="ECO:0000313" key="11">
    <source>
        <dbReference type="Proteomes" id="UP000316560"/>
    </source>
</evidence>
<name>A0A8H2K9U0_9MICO</name>
<evidence type="ECO:0000256" key="6">
    <source>
        <dbReference type="ARBA" id="ARBA00023235"/>
    </source>
</evidence>
<feature type="domain" description="Phosphomannose isomerase type I catalytic" evidence="9">
    <location>
        <begin position="5"/>
        <end position="149"/>
    </location>
</feature>
<organism evidence="10 11">
    <name type="scientific">Rhodoglobus vestalii</name>
    <dbReference type="NCBI Taxonomy" id="193384"/>
    <lineage>
        <taxon>Bacteria</taxon>
        <taxon>Bacillati</taxon>
        <taxon>Actinomycetota</taxon>
        <taxon>Actinomycetes</taxon>
        <taxon>Micrococcales</taxon>
        <taxon>Microbacteriaceae</taxon>
        <taxon>Rhodoglobus</taxon>
    </lineage>
</organism>
<evidence type="ECO:0000256" key="7">
    <source>
        <dbReference type="PIRSR" id="PIRSR001480-1"/>
    </source>
</evidence>
<keyword evidence="11" id="KW-1185">Reference proteome</keyword>
<dbReference type="InterPro" id="IPR046457">
    <property type="entry name" value="PMI_typeI_cat"/>
</dbReference>
<comment type="caution">
    <text evidence="10">The sequence shown here is derived from an EMBL/GenBank/DDBJ whole genome shotgun (WGS) entry which is preliminary data.</text>
</comment>
<dbReference type="Proteomes" id="UP000316560">
    <property type="component" value="Unassembled WGS sequence"/>
</dbReference>
<gene>
    <name evidence="10" type="ORF">FB472_2429</name>
</gene>
<evidence type="ECO:0000256" key="2">
    <source>
        <dbReference type="ARBA" id="ARBA00010772"/>
    </source>
</evidence>
<dbReference type="EC" id="5.3.1.8" evidence="3"/>
<dbReference type="CDD" id="cd07011">
    <property type="entry name" value="cupin_PMI_type_I_N"/>
    <property type="match status" value="1"/>
</dbReference>
<reference evidence="10 11" key="1">
    <citation type="submission" date="2019-06" db="EMBL/GenBank/DDBJ databases">
        <title>Sequencing the genomes of 1000 actinobacteria strains.</title>
        <authorList>
            <person name="Klenk H.-P."/>
        </authorList>
    </citation>
    <scope>NUCLEOTIDE SEQUENCE [LARGE SCALE GENOMIC DNA]</scope>
    <source>
        <strain evidence="10 11">DSM 21947</strain>
    </source>
</reference>
<evidence type="ECO:0000256" key="8">
    <source>
        <dbReference type="PIRSR" id="PIRSR001480-2"/>
    </source>
</evidence>
<proteinExistence type="inferred from homology"/>
<keyword evidence="6 10" id="KW-0413">Isomerase</keyword>
<dbReference type="PRINTS" id="PR00714">
    <property type="entry name" value="MAN6PISMRASE"/>
</dbReference>
<dbReference type="InterPro" id="IPR016305">
    <property type="entry name" value="Mannose-6-P_Isomerase"/>
</dbReference>
<dbReference type="InterPro" id="IPR014710">
    <property type="entry name" value="RmlC-like_jellyroll"/>
</dbReference>
<evidence type="ECO:0000256" key="1">
    <source>
        <dbReference type="ARBA" id="ARBA00000757"/>
    </source>
</evidence>